<feature type="transmembrane region" description="Helical" evidence="1">
    <location>
        <begin position="60"/>
        <end position="81"/>
    </location>
</feature>
<gene>
    <name evidence="2" type="ORF">S03H2_06895</name>
</gene>
<proteinExistence type="predicted"/>
<dbReference type="EMBL" id="BARU01003101">
    <property type="protein sequence ID" value="GAH20484.1"/>
    <property type="molecule type" value="Genomic_DNA"/>
</dbReference>
<evidence type="ECO:0000313" key="2">
    <source>
        <dbReference type="EMBL" id="GAH20484.1"/>
    </source>
</evidence>
<keyword evidence="1" id="KW-0812">Transmembrane</keyword>
<keyword evidence="1" id="KW-1133">Transmembrane helix</keyword>
<protein>
    <submittedName>
        <fullName evidence="2">Uncharacterized protein</fullName>
    </submittedName>
</protein>
<feature type="transmembrane region" description="Helical" evidence="1">
    <location>
        <begin position="20"/>
        <end position="39"/>
    </location>
</feature>
<keyword evidence="1" id="KW-0472">Membrane</keyword>
<name>X1ETL3_9ZZZZ</name>
<organism evidence="2">
    <name type="scientific">marine sediment metagenome</name>
    <dbReference type="NCBI Taxonomy" id="412755"/>
    <lineage>
        <taxon>unclassified sequences</taxon>
        <taxon>metagenomes</taxon>
        <taxon>ecological metagenomes</taxon>
    </lineage>
</organism>
<accession>X1ETL3</accession>
<evidence type="ECO:0000256" key="1">
    <source>
        <dbReference type="SAM" id="Phobius"/>
    </source>
</evidence>
<reference evidence="2" key="1">
    <citation type="journal article" date="2014" name="Front. Microbiol.">
        <title>High frequency of phylogenetically diverse reductive dehalogenase-homologous genes in deep subseafloor sedimentary metagenomes.</title>
        <authorList>
            <person name="Kawai M."/>
            <person name="Futagami T."/>
            <person name="Toyoda A."/>
            <person name="Takaki Y."/>
            <person name="Nishi S."/>
            <person name="Hori S."/>
            <person name="Arai W."/>
            <person name="Tsubouchi T."/>
            <person name="Morono Y."/>
            <person name="Uchiyama I."/>
            <person name="Ito T."/>
            <person name="Fujiyama A."/>
            <person name="Inagaki F."/>
            <person name="Takami H."/>
        </authorList>
    </citation>
    <scope>NUCLEOTIDE SEQUENCE</scope>
    <source>
        <strain evidence="2">Expedition CK06-06</strain>
    </source>
</reference>
<sequence length="82" mass="9503">MKWLTHERDKIGDFQKRVLIHLPIGFIIGVLFPLTYPALKIFIRYEENEDVHTKDQAWKDYAGAMVGCVIGNFVEAGIIIWL</sequence>
<feature type="non-terminal residue" evidence="2">
    <location>
        <position position="82"/>
    </location>
</feature>
<comment type="caution">
    <text evidence="2">The sequence shown here is derived from an EMBL/GenBank/DDBJ whole genome shotgun (WGS) entry which is preliminary data.</text>
</comment>
<dbReference type="AlphaFoldDB" id="X1ETL3"/>